<evidence type="ECO:0000313" key="4">
    <source>
        <dbReference type="Proteomes" id="UP000030765"/>
    </source>
</evidence>
<dbReference type="EnsemblMetazoa" id="ASIC007390-RA">
    <property type="protein sequence ID" value="ASIC007390-PA"/>
    <property type="gene ID" value="ASIC007390"/>
</dbReference>
<name>A0A084VPV7_ANOSI</name>
<reference evidence="2 4" key="1">
    <citation type="journal article" date="2014" name="BMC Genomics">
        <title>Genome sequence of Anopheles sinensis provides insight into genetics basis of mosquito competence for malaria parasites.</title>
        <authorList>
            <person name="Zhou D."/>
            <person name="Zhang D."/>
            <person name="Ding G."/>
            <person name="Shi L."/>
            <person name="Hou Q."/>
            <person name="Ye Y."/>
            <person name="Xu Y."/>
            <person name="Zhou H."/>
            <person name="Xiong C."/>
            <person name="Li S."/>
            <person name="Yu J."/>
            <person name="Hong S."/>
            <person name="Yu X."/>
            <person name="Zou P."/>
            <person name="Chen C."/>
            <person name="Chang X."/>
            <person name="Wang W."/>
            <person name="Lv Y."/>
            <person name="Sun Y."/>
            <person name="Ma L."/>
            <person name="Shen B."/>
            <person name="Zhu C."/>
        </authorList>
    </citation>
    <scope>NUCLEOTIDE SEQUENCE [LARGE SCALE GENOMIC DNA]</scope>
</reference>
<evidence type="ECO:0000313" key="2">
    <source>
        <dbReference type="EMBL" id="KFB40001.1"/>
    </source>
</evidence>
<dbReference type="EMBL" id="ATLV01015044">
    <property type="status" value="NOT_ANNOTATED_CDS"/>
    <property type="molecule type" value="Genomic_DNA"/>
</dbReference>
<organism evidence="2">
    <name type="scientific">Anopheles sinensis</name>
    <name type="common">Mosquito</name>
    <dbReference type="NCBI Taxonomy" id="74873"/>
    <lineage>
        <taxon>Eukaryota</taxon>
        <taxon>Metazoa</taxon>
        <taxon>Ecdysozoa</taxon>
        <taxon>Arthropoda</taxon>
        <taxon>Hexapoda</taxon>
        <taxon>Insecta</taxon>
        <taxon>Pterygota</taxon>
        <taxon>Neoptera</taxon>
        <taxon>Endopterygota</taxon>
        <taxon>Diptera</taxon>
        <taxon>Nematocera</taxon>
        <taxon>Culicoidea</taxon>
        <taxon>Culicidae</taxon>
        <taxon>Anophelinae</taxon>
        <taxon>Anopheles</taxon>
    </lineage>
</organism>
<evidence type="ECO:0000313" key="3">
    <source>
        <dbReference type="EnsemblMetazoa" id="ASIC007390-PA"/>
    </source>
</evidence>
<evidence type="ECO:0000256" key="1">
    <source>
        <dbReference type="SAM" id="MobiDB-lite"/>
    </source>
</evidence>
<proteinExistence type="predicted"/>
<protein>
    <submittedName>
        <fullName evidence="2 3">CBS domain-containing protein</fullName>
    </submittedName>
</protein>
<accession>A0A084VPV7</accession>
<feature type="region of interest" description="Disordered" evidence="1">
    <location>
        <begin position="27"/>
        <end position="73"/>
    </location>
</feature>
<dbReference type="AlphaFoldDB" id="A0A084VPV7"/>
<gene>
    <name evidence="2" type="ORF">ZHAS_00007390</name>
</gene>
<dbReference type="EMBL" id="KE524999">
    <property type="protein sequence ID" value="KFB40001.1"/>
    <property type="molecule type" value="Genomic_DNA"/>
</dbReference>
<keyword evidence="4" id="KW-1185">Reference proteome</keyword>
<reference evidence="3" key="2">
    <citation type="submission" date="2020-05" db="UniProtKB">
        <authorList>
            <consortium name="EnsemblMetazoa"/>
        </authorList>
    </citation>
    <scope>IDENTIFICATION</scope>
</reference>
<dbReference type="Proteomes" id="UP000030765">
    <property type="component" value="Unassembled WGS sequence"/>
</dbReference>
<sequence>MVRDCAAIEQISGQCGDAPKFLTTRHPADMMAFPGGPPFDPHRSRYRPMDIDGNREDVEEKAENYGVFDPRES</sequence>
<dbReference type="VEuPathDB" id="VectorBase:ASIC007390"/>
<feature type="compositionally biased region" description="Basic and acidic residues" evidence="1">
    <location>
        <begin position="40"/>
        <end position="73"/>
    </location>
</feature>